<proteinExistence type="predicted"/>
<comment type="caution">
    <text evidence="6">The sequence shown here is derived from an EMBL/GenBank/DDBJ whole genome shotgun (WGS) entry which is preliminary data.</text>
</comment>
<dbReference type="Gene3D" id="3.40.50.150">
    <property type="entry name" value="Vaccinia Virus protein VP39"/>
    <property type="match status" value="2"/>
</dbReference>
<dbReference type="RefSeq" id="WP_183375550.1">
    <property type="nucleotide sequence ID" value="NZ_CBCSFZ010000001.1"/>
</dbReference>
<dbReference type="InterPro" id="IPR046977">
    <property type="entry name" value="RsmC/RlmG"/>
</dbReference>
<evidence type="ECO:0000259" key="5">
    <source>
        <dbReference type="Pfam" id="PF05175"/>
    </source>
</evidence>
<dbReference type="GO" id="GO:0052914">
    <property type="term" value="F:16S rRNA (guanine(1207)-N(2))-methyltransferase activity"/>
    <property type="evidence" value="ECO:0007669"/>
    <property type="project" value="UniProtKB-EC"/>
</dbReference>
<dbReference type="Proteomes" id="UP000568050">
    <property type="component" value="Unassembled WGS sequence"/>
</dbReference>
<dbReference type="GO" id="GO:0003676">
    <property type="term" value="F:nucleic acid binding"/>
    <property type="evidence" value="ECO:0007669"/>
    <property type="project" value="InterPro"/>
</dbReference>
<feature type="domain" description="Methyltransferase small" evidence="5">
    <location>
        <begin position="322"/>
        <end position="435"/>
    </location>
</feature>
<keyword evidence="3 6" id="KW-0489">Methyltransferase</keyword>
<dbReference type="InterPro" id="IPR007848">
    <property type="entry name" value="Small_mtfrase_dom"/>
</dbReference>
<gene>
    <name evidence="6" type="ORF">FHX50_001189</name>
</gene>
<dbReference type="AlphaFoldDB" id="A0A839R2B1"/>
<evidence type="ECO:0000256" key="2">
    <source>
        <dbReference type="ARBA" id="ARBA00022552"/>
    </source>
</evidence>
<dbReference type="EC" id="2.1.1.172" evidence="6"/>
<dbReference type="Pfam" id="PF05175">
    <property type="entry name" value="MTS"/>
    <property type="match status" value="1"/>
</dbReference>
<evidence type="ECO:0000256" key="3">
    <source>
        <dbReference type="ARBA" id="ARBA00022603"/>
    </source>
</evidence>
<dbReference type="EMBL" id="JACHWP010000002">
    <property type="protein sequence ID" value="MBB3022906.1"/>
    <property type="molecule type" value="Genomic_DNA"/>
</dbReference>
<evidence type="ECO:0000313" key="7">
    <source>
        <dbReference type="Proteomes" id="UP000568050"/>
    </source>
</evidence>
<evidence type="ECO:0000313" key="6">
    <source>
        <dbReference type="EMBL" id="MBB3022906.1"/>
    </source>
</evidence>
<dbReference type="PANTHER" id="PTHR47816">
    <property type="entry name" value="RIBOSOMAL RNA SMALL SUBUNIT METHYLTRANSFERASE C"/>
    <property type="match status" value="1"/>
</dbReference>
<dbReference type="CDD" id="cd02440">
    <property type="entry name" value="AdoMet_MTases"/>
    <property type="match status" value="1"/>
</dbReference>
<organism evidence="6 7">
    <name type="scientific">Helcobacillus massiliensis</name>
    <dbReference type="NCBI Taxonomy" id="521392"/>
    <lineage>
        <taxon>Bacteria</taxon>
        <taxon>Bacillati</taxon>
        <taxon>Actinomycetota</taxon>
        <taxon>Actinomycetes</taxon>
        <taxon>Micrococcales</taxon>
        <taxon>Dermabacteraceae</taxon>
        <taxon>Helcobacillus</taxon>
    </lineage>
</organism>
<reference evidence="6 7" key="1">
    <citation type="submission" date="2020-08" db="EMBL/GenBank/DDBJ databases">
        <title>Sequencing the genomes of 1000 actinobacteria strains.</title>
        <authorList>
            <person name="Klenk H.-P."/>
        </authorList>
    </citation>
    <scope>NUCLEOTIDE SEQUENCE [LARGE SCALE GENOMIC DNA]</scope>
    <source>
        <strain evidence="6 7">DSM 23040</strain>
    </source>
</reference>
<keyword evidence="4 6" id="KW-0808">Transferase</keyword>
<keyword evidence="7" id="KW-1185">Reference proteome</keyword>
<keyword evidence="1" id="KW-0963">Cytoplasm</keyword>
<keyword evidence="2" id="KW-0698">rRNA processing</keyword>
<dbReference type="PROSITE" id="PS00092">
    <property type="entry name" value="N6_MTASE"/>
    <property type="match status" value="1"/>
</dbReference>
<dbReference type="InterPro" id="IPR002052">
    <property type="entry name" value="DNA_methylase_N6_adenine_CS"/>
</dbReference>
<dbReference type="PANTHER" id="PTHR47816:SF4">
    <property type="entry name" value="RIBOSOMAL RNA SMALL SUBUNIT METHYLTRANSFERASE C"/>
    <property type="match status" value="1"/>
</dbReference>
<evidence type="ECO:0000256" key="1">
    <source>
        <dbReference type="ARBA" id="ARBA00022490"/>
    </source>
</evidence>
<dbReference type="SUPFAM" id="SSF53335">
    <property type="entry name" value="S-adenosyl-L-methionine-dependent methyltransferases"/>
    <property type="match status" value="1"/>
</dbReference>
<dbReference type="InterPro" id="IPR029063">
    <property type="entry name" value="SAM-dependent_MTases_sf"/>
</dbReference>
<sequence length="438" mass="44758">MTDASRSAAHSFIADSADAPALAATAPDALERLILHDAFGDAADSADGDAAPASSGDASAGDVLVLGDDTGALTLGTLQHAAAARVIVRCGAVDAAQRVRVAADQAGPEVAGRVVVVGLDTDLPGGAELVPASVGPRITTALGRLPKSLAELDLLARGTAAIAADGARLVLGGNQKHMARSMNDVLAGAFENVRGGFGKGKHRCLIATGPIAGAAAHEAQRQEVLGVGMLTGFGGVFSGAKPDRGGSALADQAIRWLTARSERAAGAENGGGADGAAPARVLDLGCGNGLVSLRLLHAAATKHGPGAAKRGDKARDGGAAALDVTATDHQIDAVRSAESTLARYRDRARVTWDDAASQVEDASMDLVLLNPPFHEGARIDMTLVQGLLDAAQRVLVDSGELLFVHNSHLRYRPALEARFASVNELHRDRMFTVLRAVK</sequence>
<accession>A0A839R2B1</accession>
<evidence type="ECO:0000256" key="4">
    <source>
        <dbReference type="ARBA" id="ARBA00022679"/>
    </source>
</evidence>
<protein>
    <submittedName>
        <fullName evidence="6">16S rRNA (Guanine1207-N2)-methyltransferase</fullName>
        <ecNumber evidence="6">2.1.1.172</ecNumber>
    </submittedName>
</protein>
<name>A0A839R2B1_9MICO</name>